<dbReference type="EMBL" id="QXHD01000004">
    <property type="protein sequence ID" value="NEZ57618.1"/>
    <property type="molecule type" value="Genomic_DNA"/>
</dbReference>
<comment type="caution">
    <text evidence="5">The sequence shown here is derived from an EMBL/GenBank/DDBJ whole genome shotgun (WGS) entry which is preliminary data.</text>
</comment>
<evidence type="ECO:0000256" key="1">
    <source>
        <dbReference type="ARBA" id="ARBA00008005"/>
    </source>
</evidence>
<feature type="region of interest" description="Disordered" evidence="2">
    <location>
        <begin position="226"/>
        <end position="261"/>
    </location>
</feature>
<dbReference type="PANTHER" id="PTHR35861:SF1">
    <property type="entry name" value="PHAGE TAIL SHEATH PROTEIN"/>
    <property type="match status" value="1"/>
</dbReference>
<evidence type="ECO:0000313" key="5">
    <source>
        <dbReference type="EMBL" id="NEZ57618.1"/>
    </source>
</evidence>
<name>A0A6M0RMY0_9CYAN</name>
<evidence type="ECO:0000256" key="2">
    <source>
        <dbReference type="SAM" id="MobiDB-lite"/>
    </source>
</evidence>
<dbReference type="Pfam" id="PF17482">
    <property type="entry name" value="Phage_sheath_1C"/>
    <property type="match status" value="1"/>
</dbReference>
<comment type="similarity">
    <text evidence="1">Belongs to the myoviridae tail sheath protein family.</text>
</comment>
<dbReference type="Gene3D" id="3.40.50.11780">
    <property type="match status" value="2"/>
</dbReference>
<accession>A0A6M0RMY0</accession>
<dbReference type="RefSeq" id="WP_163670269.1">
    <property type="nucleotide sequence ID" value="NZ_QXHD01000004.1"/>
</dbReference>
<dbReference type="AlphaFoldDB" id="A0A6M0RMY0"/>
<keyword evidence="6" id="KW-1185">Reference proteome</keyword>
<protein>
    <submittedName>
        <fullName evidence="5">Phage tail sheath family protein</fullName>
    </submittedName>
</protein>
<proteinExistence type="inferred from homology"/>
<dbReference type="PANTHER" id="PTHR35861">
    <property type="match status" value="1"/>
</dbReference>
<reference evidence="5 6" key="1">
    <citation type="journal article" date="2020" name="Microb. Ecol.">
        <title>Ecogenomics of the Marine Benthic Filamentous Cyanobacterium Adonisia.</title>
        <authorList>
            <person name="Walter J.M."/>
            <person name="Coutinho F.H."/>
            <person name="Leomil L."/>
            <person name="Hargreaves P.I."/>
            <person name="Campeao M.E."/>
            <person name="Vieira V.V."/>
            <person name="Silva B.S."/>
            <person name="Fistarol G.O."/>
            <person name="Salomon P.S."/>
            <person name="Sawabe T."/>
            <person name="Mino S."/>
            <person name="Hosokawa M."/>
            <person name="Miyashita H."/>
            <person name="Maruyama F."/>
            <person name="van Verk M.C."/>
            <person name="Dutilh B.E."/>
            <person name="Thompson C.C."/>
            <person name="Thompson F.L."/>
        </authorList>
    </citation>
    <scope>NUCLEOTIDE SEQUENCE [LARGE SCALE GENOMIC DNA]</scope>
    <source>
        <strain evidence="5 6">CCMR0081</strain>
    </source>
</reference>
<dbReference type="Proteomes" id="UP000481033">
    <property type="component" value="Unassembled WGS sequence"/>
</dbReference>
<dbReference type="InterPro" id="IPR020287">
    <property type="entry name" value="Tail_sheath_C"/>
</dbReference>
<evidence type="ECO:0000313" key="6">
    <source>
        <dbReference type="Proteomes" id="UP000481033"/>
    </source>
</evidence>
<evidence type="ECO:0000259" key="3">
    <source>
        <dbReference type="Pfam" id="PF04984"/>
    </source>
</evidence>
<dbReference type="InterPro" id="IPR035089">
    <property type="entry name" value="Phage_sheath_subtilisin"/>
</dbReference>
<dbReference type="InterPro" id="IPR052042">
    <property type="entry name" value="Tail_sheath_structural"/>
</dbReference>
<dbReference type="Pfam" id="PF04984">
    <property type="entry name" value="Phage_sheath_1"/>
    <property type="match status" value="1"/>
</dbReference>
<evidence type="ECO:0000259" key="4">
    <source>
        <dbReference type="Pfam" id="PF17482"/>
    </source>
</evidence>
<organism evidence="5 6">
    <name type="scientific">Adonisia turfae CCMR0081</name>
    <dbReference type="NCBI Taxonomy" id="2292702"/>
    <lineage>
        <taxon>Bacteria</taxon>
        <taxon>Bacillati</taxon>
        <taxon>Cyanobacteriota</taxon>
        <taxon>Adonisia</taxon>
        <taxon>Adonisia turfae</taxon>
    </lineage>
</organism>
<feature type="domain" description="Tail sheath protein subtilisin-like" evidence="3">
    <location>
        <begin position="352"/>
        <end position="455"/>
    </location>
</feature>
<sequence>MALDYFAPGVYVEEVDRGSRPIEGVSLSVAGFIGFTEDVRGDAELFEPMMITNWAQYLEFFSKPGSDGFTDYGAYLPFAVQGWFMNGGGRCWVVSIGTQLPGSPQPTAADNATKMLTSSGKPSLSCYLKESSSEEGGLLALPSSSGRLTLTVMNGEPKPLPDDAPDDAEPPINNGEYFTVVVSNGSEEVERYEHLSMNPEVETALADYAVTALEASEFVTIENISQSGQALSRRPANGSYEIAPPPYVGTPDRFNRDLQGNRDDRTGIQGLYEVDEVSMVACPDLLLAYERGLIDIDQVHGVMEMMLSMCENSFPGPAYRMAVIDPPPVKPGKSMDPVAPSRQRPADVAKWLSLFNRRSMFGTTYYPWIKVANPRDGGRPKLVPPSGHMMGIWCRTDESRGVFKAPANETPRGVIGLAYETNMREQELLNPLGINCIRNFASYNRGLKVWGARTLVEPDNVQWRYISVRRLLSYIEKSIEIGTQWVVFEPNDQDLWARVTRTVSNFLERLWREGALMGGAPAESFYVKCDGELNTHDTIMLGRLYVEVGVCPVRPAEFVIFRISQWAPNQ</sequence>
<feature type="domain" description="Tail sheath protein C-terminal" evidence="4">
    <location>
        <begin position="460"/>
        <end position="564"/>
    </location>
</feature>
<gene>
    <name evidence="5" type="ORF">DXZ20_18510</name>
</gene>